<keyword evidence="1" id="KW-1133">Transmembrane helix</keyword>
<feature type="transmembrane region" description="Helical" evidence="1">
    <location>
        <begin position="105"/>
        <end position="120"/>
    </location>
</feature>
<feature type="transmembrane region" description="Helical" evidence="1">
    <location>
        <begin position="68"/>
        <end position="85"/>
    </location>
</feature>
<proteinExistence type="predicted"/>
<name>A0ABT1S236_9FIRM</name>
<feature type="transmembrane region" description="Helical" evidence="1">
    <location>
        <begin position="434"/>
        <end position="456"/>
    </location>
</feature>
<feature type="transmembrane region" description="Helical" evidence="1">
    <location>
        <begin position="221"/>
        <end position="238"/>
    </location>
</feature>
<dbReference type="RefSeq" id="WP_066865030.1">
    <property type="nucleotide sequence ID" value="NZ_CABKVV010000014.1"/>
</dbReference>
<keyword evidence="1" id="KW-0472">Membrane</keyword>
<dbReference type="EMBL" id="JANFZH010000035">
    <property type="protein sequence ID" value="MCQ4841004.1"/>
    <property type="molecule type" value="Genomic_DNA"/>
</dbReference>
<keyword evidence="1" id="KW-0812">Transmembrane</keyword>
<feature type="transmembrane region" description="Helical" evidence="1">
    <location>
        <begin position="402"/>
        <end position="422"/>
    </location>
</feature>
<dbReference type="GO" id="GO:0016874">
    <property type="term" value="F:ligase activity"/>
    <property type="evidence" value="ECO:0007669"/>
    <property type="project" value="UniProtKB-KW"/>
</dbReference>
<feature type="transmembrane region" description="Helical" evidence="1">
    <location>
        <begin position="245"/>
        <end position="263"/>
    </location>
</feature>
<feature type="transmembrane region" description="Helical" evidence="1">
    <location>
        <begin position="199"/>
        <end position="215"/>
    </location>
</feature>
<organism evidence="2 3">
    <name type="scientific">Neglectibacter timonensis</name>
    <dbReference type="NCBI Taxonomy" id="1776382"/>
    <lineage>
        <taxon>Bacteria</taxon>
        <taxon>Bacillati</taxon>
        <taxon>Bacillota</taxon>
        <taxon>Clostridia</taxon>
        <taxon>Eubacteriales</taxon>
        <taxon>Oscillospiraceae</taxon>
        <taxon>Neglectibacter</taxon>
    </lineage>
</organism>
<dbReference type="GeneID" id="90532788"/>
<evidence type="ECO:0000313" key="3">
    <source>
        <dbReference type="Proteomes" id="UP001524473"/>
    </source>
</evidence>
<keyword evidence="3" id="KW-1185">Reference proteome</keyword>
<dbReference type="InterPro" id="IPR049504">
    <property type="entry name" value="O-antigen_lig"/>
</dbReference>
<dbReference type="Pfam" id="PF13425">
    <property type="entry name" value="O-antigen_lig"/>
    <property type="match status" value="1"/>
</dbReference>
<feature type="transmembrane region" description="Helical" evidence="1">
    <location>
        <begin position="17"/>
        <end position="35"/>
    </location>
</feature>
<feature type="transmembrane region" description="Helical" evidence="1">
    <location>
        <begin position="168"/>
        <end position="192"/>
    </location>
</feature>
<dbReference type="PANTHER" id="PTHR37422:SF13">
    <property type="entry name" value="LIPOPOLYSACCHARIDE BIOSYNTHESIS PROTEIN PA4999-RELATED"/>
    <property type="match status" value="1"/>
</dbReference>
<sequence length="502" mass="56792">MKDTTFKGRMISHTGEFMAALLLLQPMLDVLSYFMQNVGGTVFTTALRMALLITVSLYGFVISDRKRVYGVFYGLIAGFWLLHMLNCLRTGYMDPVGDAAEYLKLVQFPLWTLSFVTFFRRRDSLDYSVVGILAANFGIILLVVLLSFLTGHPVYTYDYPERGMQIGILGWFGVPNAQSAVLAMLVPPLLLWALRKEKFWLLCVTAFLGFGLLYATGTRLTYFSAVLTAAGILVLLLWNRKPLRFCLPLLLALVLLLGLKGFSPMEQRQMRSLDSNELYREKTEAVMGSDMGYAYRKGEEIPAEVKEKLERLYTEVYGVPGPYKLPLLGDMIEKFGLEAVMEAYGYTDAPEQLYNARLKKLKCLELNWQQKDFLTKMLGFEYAEATVNGNIYDPENDFPALLYYYGYLGAGLYLLFAAYFVFSALRALFRRGPGFVTLELGAAALMFCYALGAAQFSGQTLRKPNVCVYFSLAAAMLWQQSHPVVRNRPQVDRKSVVFLKKI</sequence>
<dbReference type="Proteomes" id="UP001524473">
    <property type="component" value="Unassembled WGS sequence"/>
</dbReference>
<keyword evidence="2" id="KW-0436">Ligase</keyword>
<dbReference type="PANTHER" id="PTHR37422">
    <property type="entry name" value="TEICHURONIC ACID BIOSYNTHESIS PROTEIN TUAE"/>
    <property type="match status" value="1"/>
</dbReference>
<accession>A0ABT1S236</accession>
<evidence type="ECO:0000313" key="2">
    <source>
        <dbReference type="EMBL" id="MCQ4841004.1"/>
    </source>
</evidence>
<gene>
    <name evidence="2" type="ORF">NE695_13900</name>
</gene>
<evidence type="ECO:0000256" key="1">
    <source>
        <dbReference type="SAM" id="Phobius"/>
    </source>
</evidence>
<feature type="transmembrane region" description="Helical" evidence="1">
    <location>
        <begin position="127"/>
        <end position="148"/>
    </location>
</feature>
<feature type="transmembrane region" description="Helical" evidence="1">
    <location>
        <begin position="41"/>
        <end position="61"/>
    </location>
</feature>
<protein>
    <submittedName>
        <fullName evidence="2">O-antigen ligase family protein</fullName>
    </submittedName>
</protein>
<dbReference type="InterPro" id="IPR051533">
    <property type="entry name" value="WaaL-like"/>
</dbReference>
<reference evidence="2 3" key="1">
    <citation type="submission" date="2022-06" db="EMBL/GenBank/DDBJ databases">
        <title>Isolation of gut microbiota from human fecal samples.</title>
        <authorList>
            <person name="Pamer E.G."/>
            <person name="Barat B."/>
            <person name="Waligurski E."/>
            <person name="Medina S."/>
            <person name="Paddock L."/>
            <person name="Mostad J."/>
        </authorList>
    </citation>
    <scope>NUCLEOTIDE SEQUENCE [LARGE SCALE GENOMIC DNA]</scope>
    <source>
        <strain evidence="2 3">DFI.9.73</strain>
    </source>
</reference>
<comment type="caution">
    <text evidence="2">The sequence shown here is derived from an EMBL/GenBank/DDBJ whole genome shotgun (WGS) entry which is preliminary data.</text>
</comment>